<gene>
    <name evidence="1" type="ORF">C7S18_19920</name>
</gene>
<proteinExistence type="predicted"/>
<reference evidence="1 2" key="2">
    <citation type="submission" date="2018-03" db="EMBL/GenBank/DDBJ databases">
        <authorList>
            <person name="Keele B.F."/>
        </authorList>
    </citation>
    <scope>NUCLEOTIDE SEQUENCE [LARGE SCALE GENOMIC DNA]</scope>
    <source>
        <strain evidence="1 2">D13</strain>
    </source>
</reference>
<accession>A0A2P1PWR9</accession>
<keyword evidence="2" id="KW-1185">Reference proteome</keyword>
<evidence type="ECO:0000313" key="1">
    <source>
        <dbReference type="EMBL" id="AVP99295.1"/>
    </source>
</evidence>
<protein>
    <submittedName>
        <fullName evidence="1">Uncharacterized protein</fullName>
    </submittedName>
</protein>
<dbReference type="AlphaFoldDB" id="A0A2P1PWR9"/>
<organism evidence="1 2">
    <name type="scientific">Ahniella affigens</name>
    <dbReference type="NCBI Taxonomy" id="2021234"/>
    <lineage>
        <taxon>Bacteria</taxon>
        <taxon>Pseudomonadati</taxon>
        <taxon>Pseudomonadota</taxon>
        <taxon>Gammaproteobacteria</taxon>
        <taxon>Lysobacterales</taxon>
        <taxon>Rhodanobacteraceae</taxon>
        <taxon>Ahniella</taxon>
    </lineage>
</organism>
<reference evidence="1 2" key="1">
    <citation type="submission" date="2018-03" db="EMBL/GenBank/DDBJ databases">
        <title>Ahniella affigens gen. nov., sp. nov., a gammaproteobacterium isolated from sandy soil near a stream.</title>
        <authorList>
            <person name="Ko Y."/>
            <person name="Kim J.-H."/>
        </authorList>
    </citation>
    <scope>NUCLEOTIDE SEQUENCE [LARGE SCALE GENOMIC DNA]</scope>
    <source>
        <strain evidence="1 2">D13</strain>
    </source>
</reference>
<dbReference type="EMBL" id="CP027860">
    <property type="protein sequence ID" value="AVP99295.1"/>
    <property type="molecule type" value="Genomic_DNA"/>
</dbReference>
<dbReference type="KEGG" id="xba:C7S18_19920"/>
<evidence type="ECO:0000313" key="2">
    <source>
        <dbReference type="Proteomes" id="UP000241074"/>
    </source>
</evidence>
<dbReference type="Proteomes" id="UP000241074">
    <property type="component" value="Chromosome"/>
</dbReference>
<name>A0A2P1PWR9_9GAMM</name>
<sequence length="132" mass="14535">MERYANVGDHPLPDMYFEQIGVELLAEASQECMQIGTSFWSIVGLSVDAFNCYVGVQVLGNELGINNWYSRMTEYLQSRSIVLEGAGVGGLTSAVLGSSQQNSIRELQNAIEHKAECQSYFDDLARNGCTNN</sequence>